<sequence length="149" mass="15176">MAAISARLLASKAVAAYKAARGVPISDPQREAEVIASAAKTSAEKGVDVARAQKVVSDQIQASKIVQEGFQALWRESQGTPPANPSLEQARETITAATTAIVGALGRPTICPIEGAAVARIVAELHSAGLDSATSDRAVRTATASLCAG</sequence>
<dbReference type="eggNOG" id="COG1605">
    <property type="taxonomic scope" value="Bacteria"/>
</dbReference>
<organism evidence="4 5">
    <name type="scientific">Leifsonia xyli subsp. cynodontis DSM 46306</name>
    <dbReference type="NCBI Taxonomy" id="1389489"/>
    <lineage>
        <taxon>Bacteria</taxon>
        <taxon>Bacillati</taxon>
        <taxon>Actinomycetota</taxon>
        <taxon>Actinomycetes</taxon>
        <taxon>Micrococcales</taxon>
        <taxon>Microbacteriaceae</taxon>
        <taxon>Leifsonia</taxon>
    </lineage>
</organism>
<dbReference type="KEGG" id="lxy:O159_21940"/>
<evidence type="ECO:0000313" key="5">
    <source>
        <dbReference type="Proteomes" id="UP000016743"/>
    </source>
</evidence>
<name>U3P9G6_LEIXC</name>
<dbReference type="AlphaFoldDB" id="U3P9G6"/>
<keyword evidence="1" id="KW-0732">Signal</keyword>
<dbReference type="NCBIfam" id="TIGR01806">
    <property type="entry name" value="CM_mono2"/>
    <property type="match status" value="1"/>
</dbReference>
<dbReference type="SMART" id="SM00830">
    <property type="entry name" value="CM_2"/>
    <property type="match status" value="1"/>
</dbReference>
<proteinExistence type="predicted"/>
<dbReference type="STRING" id="1389489.O159_21940"/>
<dbReference type="Gene3D" id="1.20.59.10">
    <property type="entry name" value="Chorismate mutase"/>
    <property type="match status" value="1"/>
</dbReference>
<dbReference type="PANTHER" id="PTHR38041:SF1">
    <property type="entry name" value="CHORISMATE MUTASE"/>
    <property type="match status" value="1"/>
</dbReference>
<dbReference type="UniPathway" id="UPA00120">
    <property type="reaction ID" value="UER00203"/>
</dbReference>
<gene>
    <name evidence="4" type="ORF">O159_21940</name>
</gene>
<dbReference type="GO" id="GO:0046417">
    <property type="term" value="P:chorismate metabolic process"/>
    <property type="evidence" value="ECO:0007669"/>
    <property type="project" value="InterPro"/>
</dbReference>
<keyword evidence="2" id="KW-0413">Isomerase</keyword>
<dbReference type="GO" id="GO:0004106">
    <property type="term" value="F:chorismate mutase activity"/>
    <property type="evidence" value="ECO:0007669"/>
    <property type="project" value="InterPro"/>
</dbReference>
<evidence type="ECO:0000259" key="3">
    <source>
        <dbReference type="PROSITE" id="PS51168"/>
    </source>
</evidence>
<dbReference type="SUPFAM" id="SSF48600">
    <property type="entry name" value="Chorismate mutase II"/>
    <property type="match status" value="1"/>
</dbReference>
<protein>
    <recommendedName>
        <fullName evidence="3">Chorismate mutase domain-containing protein</fullName>
    </recommendedName>
</protein>
<accession>U3P9G6</accession>
<dbReference type="PATRIC" id="fig|1389489.3.peg.2101"/>
<reference evidence="4 5" key="1">
    <citation type="journal article" date="2013" name="Genome Announc.">
        <title>Complete Genome Sequence of Leifsonia xyli subsp. cynodontis Strain DSM46306, a Gram-Positive Bacterial Pathogen of Grasses.</title>
        <authorList>
            <person name="Monteiro-Vitorello C.B."/>
            <person name="Zerillo M.M."/>
            <person name="Van Sluys M.A."/>
            <person name="Camargo L.E."/>
            <person name="Kitajima J.P."/>
        </authorList>
    </citation>
    <scope>NUCLEOTIDE SEQUENCE [LARGE SCALE GENOMIC DNA]</scope>
    <source>
        <strain evidence="4 5">DSM 46306</strain>
    </source>
</reference>
<keyword evidence="5" id="KW-1185">Reference proteome</keyword>
<evidence type="ECO:0000256" key="2">
    <source>
        <dbReference type="ARBA" id="ARBA00023235"/>
    </source>
</evidence>
<dbReference type="InterPro" id="IPR036979">
    <property type="entry name" value="CM_dom_sf"/>
</dbReference>
<dbReference type="InterPro" id="IPR008240">
    <property type="entry name" value="Chorismate_mutase_periplasmic"/>
</dbReference>
<dbReference type="InterPro" id="IPR002701">
    <property type="entry name" value="CM_II_prokaryot"/>
</dbReference>
<dbReference type="InterPro" id="IPR051331">
    <property type="entry name" value="Chorismate_mutase-related"/>
</dbReference>
<feature type="domain" description="Chorismate mutase" evidence="3">
    <location>
        <begin position="1"/>
        <end position="71"/>
    </location>
</feature>
<dbReference type="EMBL" id="CP006734">
    <property type="protein sequence ID" value="AGW42169.1"/>
    <property type="molecule type" value="Genomic_DNA"/>
</dbReference>
<dbReference type="InterPro" id="IPR036263">
    <property type="entry name" value="Chorismate_II_sf"/>
</dbReference>
<evidence type="ECO:0000313" key="4">
    <source>
        <dbReference type="EMBL" id="AGW42169.1"/>
    </source>
</evidence>
<dbReference type="PROSITE" id="PS51168">
    <property type="entry name" value="CHORISMATE_MUT_2"/>
    <property type="match status" value="1"/>
</dbReference>
<dbReference type="PANTHER" id="PTHR38041">
    <property type="entry name" value="CHORISMATE MUTASE"/>
    <property type="match status" value="1"/>
</dbReference>
<dbReference type="Pfam" id="PF01817">
    <property type="entry name" value="CM_2"/>
    <property type="match status" value="1"/>
</dbReference>
<evidence type="ECO:0000256" key="1">
    <source>
        <dbReference type="ARBA" id="ARBA00022729"/>
    </source>
</evidence>
<dbReference type="GO" id="GO:0009697">
    <property type="term" value="P:salicylic acid biosynthetic process"/>
    <property type="evidence" value="ECO:0007669"/>
    <property type="project" value="TreeGrafter"/>
</dbReference>
<dbReference type="Proteomes" id="UP000016743">
    <property type="component" value="Chromosome"/>
</dbReference>
<dbReference type="HOGENOM" id="CLU_1747367_0_0_11"/>